<dbReference type="InterPro" id="IPR001853">
    <property type="entry name" value="DSBA-like_thioredoxin_dom"/>
</dbReference>
<dbReference type="Gene3D" id="3.40.30.10">
    <property type="entry name" value="Glutaredoxin"/>
    <property type="match status" value="1"/>
</dbReference>
<dbReference type="CDD" id="cd03025">
    <property type="entry name" value="DsbA_FrnE_like"/>
    <property type="match status" value="1"/>
</dbReference>
<evidence type="ECO:0000259" key="1">
    <source>
        <dbReference type="Pfam" id="PF01323"/>
    </source>
</evidence>
<comment type="caution">
    <text evidence="2">The sequence shown here is derived from an EMBL/GenBank/DDBJ whole genome shotgun (WGS) entry which is preliminary data.</text>
</comment>
<proteinExistence type="predicted"/>
<dbReference type="OrthoDB" id="9813770at2"/>
<gene>
    <name evidence="2" type="ORF">CH338_21700</name>
</gene>
<dbReference type="InterPro" id="IPR036249">
    <property type="entry name" value="Thioredoxin-like_sf"/>
</dbReference>
<feature type="domain" description="DSBA-like thioredoxin" evidence="1">
    <location>
        <begin position="12"/>
        <end position="186"/>
    </location>
</feature>
<evidence type="ECO:0000313" key="2">
    <source>
        <dbReference type="EMBL" id="RAI33962.1"/>
    </source>
</evidence>
<organism evidence="2 3">
    <name type="scientific">Rhodoplanes elegans</name>
    <dbReference type="NCBI Taxonomy" id="29408"/>
    <lineage>
        <taxon>Bacteria</taxon>
        <taxon>Pseudomonadati</taxon>
        <taxon>Pseudomonadota</taxon>
        <taxon>Alphaproteobacteria</taxon>
        <taxon>Hyphomicrobiales</taxon>
        <taxon>Nitrobacteraceae</taxon>
        <taxon>Rhodoplanes</taxon>
    </lineage>
</organism>
<dbReference type="Pfam" id="PF01323">
    <property type="entry name" value="DSBA"/>
    <property type="match status" value="1"/>
</dbReference>
<sequence length="215" mass="22859">MTRPPRTFTYLFDPLCGWCYGAAPALHRLAAMPDITIALLPTGLFADGASRPMTDAFADYAWSNDKRIETLTGQPFTDAYRDTVLGDRMRRFDSGPATLALAAVASTEPRREMGALSTLQAARYVDGRDITAPAVLAAILADHGFGAASALVAAPTDALKAFNADRILRARTLMQAVGAQGVPTLVRHTPEGPQRLDSGLLFAGPERISEALATG</sequence>
<dbReference type="RefSeq" id="WP_111359189.1">
    <property type="nucleotide sequence ID" value="NZ_NHSK01000112.1"/>
</dbReference>
<keyword evidence="2" id="KW-0413">Isomerase</keyword>
<reference evidence="2 3" key="1">
    <citation type="submission" date="2017-07" db="EMBL/GenBank/DDBJ databases">
        <title>Draft Genome Sequences of Select Purple Nonsulfur Bacteria.</title>
        <authorList>
            <person name="Lasarre B."/>
            <person name="Mckinlay J.B."/>
        </authorList>
    </citation>
    <scope>NUCLEOTIDE SEQUENCE [LARGE SCALE GENOMIC DNA]</scope>
    <source>
        <strain evidence="2 3">DSM 11907</strain>
    </source>
</reference>
<dbReference type="GO" id="GO:0016491">
    <property type="term" value="F:oxidoreductase activity"/>
    <property type="evidence" value="ECO:0007669"/>
    <property type="project" value="InterPro"/>
</dbReference>
<dbReference type="SUPFAM" id="SSF52833">
    <property type="entry name" value="Thioredoxin-like"/>
    <property type="match status" value="1"/>
</dbReference>
<dbReference type="Proteomes" id="UP000248863">
    <property type="component" value="Unassembled WGS sequence"/>
</dbReference>
<dbReference type="AlphaFoldDB" id="A0A327K9F7"/>
<accession>A0A327K9F7</accession>
<keyword evidence="3" id="KW-1185">Reference proteome</keyword>
<dbReference type="EMBL" id="NPEU01000331">
    <property type="protein sequence ID" value="RAI33962.1"/>
    <property type="molecule type" value="Genomic_DNA"/>
</dbReference>
<dbReference type="GO" id="GO:0016853">
    <property type="term" value="F:isomerase activity"/>
    <property type="evidence" value="ECO:0007669"/>
    <property type="project" value="UniProtKB-KW"/>
</dbReference>
<evidence type="ECO:0000313" key="3">
    <source>
        <dbReference type="Proteomes" id="UP000248863"/>
    </source>
</evidence>
<protein>
    <submittedName>
        <fullName evidence="2">Protein-disulfide isomerase</fullName>
    </submittedName>
</protein>
<name>A0A327K9F7_9BRAD</name>